<accession>A0ABR1QRC1</accession>
<evidence type="ECO:0000313" key="1">
    <source>
        <dbReference type="EMBL" id="KAK7962440.1"/>
    </source>
</evidence>
<organism evidence="1 2">
    <name type="scientific">Apiospora aurea</name>
    <dbReference type="NCBI Taxonomy" id="335848"/>
    <lineage>
        <taxon>Eukaryota</taxon>
        <taxon>Fungi</taxon>
        <taxon>Dikarya</taxon>
        <taxon>Ascomycota</taxon>
        <taxon>Pezizomycotina</taxon>
        <taxon>Sordariomycetes</taxon>
        <taxon>Xylariomycetidae</taxon>
        <taxon>Amphisphaeriales</taxon>
        <taxon>Apiosporaceae</taxon>
        <taxon>Apiospora</taxon>
    </lineage>
</organism>
<evidence type="ECO:0000313" key="2">
    <source>
        <dbReference type="Proteomes" id="UP001391051"/>
    </source>
</evidence>
<reference evidence="1 2" key="1">
    <citation type="submission" date="2023-01" db="EMBL/GenBank/DDBJ databases">
        <title>Analysis of 21 Apiospora genomes using comparative genomics revels a genus with tremendous synthesis potential of carbohydrate active enzymes and secondary metabolites.</title>
        <authorList>
            <person name="Sorensen T."/>
        </authorList>
    </citation>
    <scope>NUCLEOTIDE SEQUENCE [LARGE SCALE GENOMIC DNA]</scope>
    <source>
        <strain evidence="1 2">CBS 24483</strain>
    </source>
</reference>
<dbReference type="GeneID" id="92072549"/>
<name>A0ABR1QRC1_9PEZI</name>
<dbReference type="RefSeq" id="XP_066704551.1">
    <property type="nucleotide sequence ID" value="XM_066839487.1"/>
</dbReference>
<protein>
    <recommendedName>
        <fullName evidence="3">F-box domain-containing protein</fullName>
    </recommendedName>
</protein>
<gene>
    <name evidence="1" type="ORF">PG986_003265</name>
</gene>
<comment type="caution">
    <text evidence="1">The sequence shown here is derived from an EMBL/GenBank/DDBJ whole genome shotgun (WGS) entry which is preliminary data.</text>
</comment>
<evidence type="ECO:0008006" key="3">
    <source>
        <dbReference type="Google" id="ProtNLM"/>
    </source>
</evidence>
<proteinExistence type="predicted"/>
<sequence>MTVFSLDTSLVAATSVGLSDLPIELLAHILGDLDSYEDLAACLSSSPIFLDGFLYKKKTILPNVVCRSIGDECLRDALTIVRCPNFSDGTDRDELRGRISDYLTNRASQEPWPCSREEAVLLCRLDRVIMRFVDDLVRTAKLNLDDWDRKQRYVPHWTELFIIPPPRHEAGVVLA</sequence>
<dbReference type="EMBL" id="JAQQWE010000002">
    <property type="protein sequence ID" value="KAK7962440.1"/>
    <property type="molecule type" value="Genomic_DNA"/>
</dbReference>
<keyword evidence="2" id="KW-1185">Reference proteome</keyword>
<dbReference type="Proteomes" id="UP001391051">
    <property type="component" value="Unassembled WGS sequence"/>
</dbReference>